<dbReference type="RefSeq" id="WP_208651192.1">
    <property type="nucleotide sequence ID" value="NZ_CP036528.1"/>
</dbReference>
<evidence type="ECO:0000256" key="1">
    <source>
        <dbReference type="SAM" id="Phobius"/>
    </source>
</evidence>
<keyword evidence="1" id="KW-0812">Transmembrane</keyword>
<reference evidence="3 4" key="1">
    <citation type="submission" date="2019-02" db="EMBL/GenBank/DDBJ databases">
        <title>Ureibacillus thermophilus.</title>
        <authorList>
            <person name="Sunny J.S."/>
            <person name="Natarajan A."/>
            <person name="Saleena L.M."/>
        </authorList>
    </citation>
    <scope>NUCLEOTIDE SEQUENCE [LARGE SCALE GENOMIC DNA]</scope>
    <source>
        <strain evidence="3 4">LM102</strain>
    </source>
</reference>
<gene>
    <name evidence="3" type="ORF">DKZ56_02655</name>
</gene>
<dbReference type="InterPro" id="IPR052529">
    <property type="entry name" value="Bact_Transport_Assoc"/>
</dbReference>
<dbReference type="InterPro" id="IPR007349">
    <property type="entry name" value="DUF418"/>
</dbReference>
<feature type="transmembrane region" description="Helical" evidence="1">
    <location>
        <begin position="91"/>
        <end position="111"/>
    </location>
</feature>
<evidence type="ECO:0000313" key="3">
    <source>
        <dbReference type="EMBL" id="QBK24864.1"/>
    </source>
</evidence>
<feature type="transmembrane region" description="Helical" evidence="1">
    <location>
        <begin position="48"/>
        <end position="70"/>
    </location>
</feature>
<feature type="domain" description="DUF418" evidence="2">
    <location>
        <begin position="225"/>
        <end position="376"/>
    </location>
</feature>
<feature type="transmembrane region" description="Helical" evidence="1">
    <location>
        <begin position="141"/>
        <end position="161"/>
    </location>
</feature>
<dbReference type="KEGG" id="uth:DKZ56_02655"/>
<dbReference type="Pfam" id="PF04235">
    <property type="entry name" value="DUF418"/>
    <property type="match status" value="1"/>
</dbReference>
<feature type="transmembrane region" description="Helical" evidence="1">
    <location>
        <begin position="310"/>
        <end position="332"/>
    </location>
</feature>
<evidence type="ECO:0000313" key="4">
    <source>
        <dbReference type="Proteomes" id="UP000291151"/>
    </source>
</evidence>
<accession>A0A4P6UPF3</accession>
<evidence type="ECO:0000259" key="2">
    <source>
        <dbReference type="Pfam" id="PF04235"/>
    </source>
</evidence>
<keyword evidence="1" id="KW-0472">Membrane</keyword>
<feature type="transmembrane region" description="Helical" evidence="1">
    <location>
        <begin position="338"/>
        <end position="359"/>
    </location>
</feature>
<feature type="transmembrane region" description="Helical" evidence="1">
    <location>
        <begin position="7"/>
        <end position="28"/>
    </location>
</feature>
<keyword evidence="1" id="KW-1133">Transmembrane helix</keyword>
<dbReference type="PANTHER" id="PTHR30590:SF2">
    <property type="entry name" value="INNER MEMBRANE PROTEIN"/>
    <property type="match status" value="1"/>
</dbReference>
<feature type="transmembrane region" description="Helical" evidence="1">
    <location>
        <begin position="208"/>
        <end position="226"/>
    </location>
</feature>
<dbReference type="Proteomes" id="UP000291151">
    <property type="component" value="Chromosome"/>
</dbReference>
<keyword evidence="4" id="KW-1185">Reference proteome</keyword>
<name>A0A4P6UPF3_9BACL</name>
<sequence>MEKRIQALDVARGLAIIGTLGTNIWIFSKLGNYDFMLGFGLNDYSLDSVIEAIMLFLTNGKFLGMLTILFGMGLELKRQSFIKRNQEHIWLWVYIWSMLLLLADGFLHFLFVFEYDILMSYAVTGIIVALLVRCKPKILKILAILLGIFYTVGVLLVSFALEAGMRLSEVRNDFIFSLNEIADVYSKGSYIEQILFRLDGIIQMRLEAIAVIPMNILLFLFGIYLVRAKIFQKTEKSAELRKKFLFWGLAAGIPLNALAFLPFFSMVSLVRYLFAPLMAIGYLMAIHWILERKGNHFLFQRLSEVGRTALSCYLLQNIAASILFYGWGFALGGKFNSIGTIGVFMFISLVMMMFAHLWLKKYNRGPFEMIWRWLTNAPFARLMKTTA</sequence>
<protein>
    <submittedName>
        <fullName evidence="3">DUF418 domain-containing protein</fullName>
    </submittedName>
</protein>
<feature type="transmembrane region" description="Helical" evidence="1">
    <location>
        <begin position="246"/>
        <end position="264"/>
    </location>
</feature>
<proteinExistence type="predicted"/>
<dbReference type="PANTHER" id="PTHR30590">
    <property type="entry name" value="INNER MEMBRANE PROTEIN"/>
    <property type="match status" value="1"/>
</dbReference>
<feature type="transmembrane region" description="Helical" evidence="1">
    <location>
        <begin position="270"/>
        <end position="290"/>
    </location>
</feature>
<dbReference type="EMBL" id="CP036528">
    <property type="protein sequence ID" value="QBK24864.1"/>
    <property type="molecule type" value="Genomic_DNA"/>
</dbReference>
<dbReference type="AlphaFoldDB" id="A0A4P6UPF3"/>
<feature type="transmembrane region" description="Helical" evidence="1">
    <location>
        <begin position="117"/>
        <end position="134"/>
    </location>
</feature>
<organism evidence="3 4">
    <name type="scientific">Ureibacillus thermophilus</name>
    <dbReference type="NCBI Taxonomy" id="367743"/>
    <lineage>
        <taxon>Bacteria</taxon>
        <taxon>Bacillati</taxon>
        <taxon>Bacillota</taxon>
        <taxon>Bacilli</taxon>
        <taxon>Bacillales</taxon>
        <taxon>Caryophanaceae</taxon>
        <taxon>Ureibacillus</taxon>
    </lineage>
</organism>